<feature type="transmembrane region" description="Helical" evidence="7">
    <location>
        <begin position="174"/>
        <end position="199"/>
    </location>
</feature>
<proteinExistence type="inferred from homology"/>
<accession>A0A1L3GJL3</accession>
<dbReference type="InterPro" id="IPR003834">
    <property type="entry name" value="Cyt_c_assmbl_TM_dom"/>
</dbReference>
<evidence type="ECO:0000256" key="5">
    <source>
        <dbReference type="ARBA" id="ARBA00022989"/>
    </source>
</evidence>
<evidence type="ECO:0000259" key="8">
    <source>
        <dbReference type="Pfam" id="PF02683"/>
    </source>
</evidence>
<evidence type="ECO:0000256" key="4">
    <source>
        <dbReference type="ARBA" id="ARBA00022748"/>
    </source>
</evidence>
<feature type="transmembrane region" description="Helical" evidence="7">
    <location>
        <begin position="129"/>
        <end position="154"/>
    </location>
</feature>
<comment type="similarity">
    <text evidence="2">Belongs to the DsbD family.</text>
</comment>
<feature type="transmembrane region" description="Helical" evidence="7">
    <location>
        <begin position="211"/>
        <end position="240"/>
    </location>
</feature>
<keyword evidence="5 7" id="KW-1133">Transmembrane helix</keyword>
<keyword evidence="6 7" id="KW-0472">Membrane</keyword>
<protein>
    <submittedName>
        <fullName evidence="9">Cytochrome C biogenesis protein</fullName>
    </submittedName>
</protein>
<dbReference type="KEGG" id="pace:A6070_08520"/>
<evidence type="ECO:0000256" key="3">
    <source>
        <dbReference type="ARBA" id="ARBA00022692"/>
    </source>
</evidence>
<sequence>MQAGDITFWIAFSAGLASFVSPCVLPLIPSFITYITGLSFQQLQQSHPGSRVRWQVVLHCLLFIAGFSLVYTVMGVVAGSLFGLLQDGLRWVQKLGGLLVFLFGIHLTGLFHFGILLGEKRVHIHNKPAGYFGSFLVGLVFSAGWTPCTGPILGSVLTMAAGSSGSSLRGGILLASYSAGLGLPFLVSGLMFHGFLRFFNRFRKHIRLAEVLTGIMLMIVGLLLFFNGFSYLTAIFYQWLPVVG</sequence>
<dbReference type="RefSeq" id="WP_072287919.1">
    <property type="nucleotide sequence ID" value="NZ_CP015455.1"/>
</dbReference>
<feature type="transmembrane region" description="Helical" evidence="7">
    <location>
        <begin position="95"/>
        <end position="117"/>
    </location>
</feature>
<evidence type="ECO:0000256" key="6">
    <source>
        <dbReference type="ARBA" id="ARBA00023136"/>
    </source>
</evidence>
<keyword evidence="10" id="KW-1185">Reference proteome</keyword>
<dbReference type="InterPro" id="IPR051790">
    <property type="entry name" value="Cytochrome_c-biogenesis_DsbD"/>
</dbReference>
<comment type="subcellular location">
    <subcellularLocation>
        <location evidence="1">Membrane</location>
        <topology evidence="1">Multi-pass membrane protein</topology>
    </subcellularLocation>
</comment>
<evidence type="ECO:0000313" key="9">
    <source>
        <dbReference type="EMBL" id="APG26080.1"/>
    </source>
</evidence>
<dbReference type="PANTHER" id="PTHR31272">
    <property type="entry name" value="CYTOCHROME C-TYPE BIOGENESIS PROTEIN HI_1454-RELATED"/>
    <property type="match status" value="1"/>
</dbReference>
<evidence type="ECO:0000256" key="2">
    <source>
        <dbReference type="ARBA" id="ARBA00006143"/>
    </source>
</evidence>
<dbReference type="STRING" id="29542.A6070_08520"/>
<dbReference type="GO" id="GO:0017004">
    <property type="term" value="P:cytochrome complex assembly"/>
    <property type="evidence" value="ECO:0007669"/>
    <property type="project" value="UniProtKB-KW"/>
</dbReference>
<dbReference type="AlphaFoldDB" id="A0A1L3GJL3"/>
<evidence type="ECO:0000313" key="10">
    <source>
        <dbReference type="Proteomes" id="UP000182264"/>
    </source>
</evidence>
<dbReference type="Proteomes" id="UP000182264">
    <property type="component" value="Chromosome"/>
</dbReference>
<reference evidence="9 10" key="1">
    <citation type="journal article" date="2017" name="Genome Announc.">
        <title>Complete Genome Sequences of Two Acetylene-Fermenting Pelobacter acetylenicus Strains.</title>
        <authorList>
            <person name="Sutton J.M."/>
            <person name="Baesman S.M."/>
            <person name="Fierst J.L."/>
            <person name="Poret-Peterson A.T."/>
            <person name="Oremland R.S."/>
            <person name="Dunlap D.S."/>
            <person name="Akob D.M."/>
        </authorList>
    </citation>
    <scope>NUCLEOTIDE SEQUENCE [LARGE SCALE GENOMIC DNA]</scope>
    <source>
        <strain evidence="9 10">DSM 3247</strain>
    </source>
</reference>
<gene>
    <name evidence="9" type="ORF">A7E75_14485</name>
</gene>
<dbReference type="GO" id="GO:0016020">
    <property type="term" value="C:membrane"/>
    <property type="evidence" value="ECO:0007669"/>
    <property type="project" value="UniProtKB-SubCell"/>
</dbReference>
<keyword evidence="4" id="KW-0201">Cytochrome c-type biogenesis</keyword>
<organism evidence="9 10">
    <name type="scientific">Syntrophotalea acetylenica</name>
    <name type="common">Pelobacter acetylenicus</name>
    <dbReference type="NCBI Taxonomy" id="29542"/>
    <lineage>
        <taxon>Bacteria</taxon>
        <taxon>Pseudomonadati</taxon>
        <taxon>Thermodesulfobacteriota</taxon>
        <taxon>Desulfuromonadia</taxon>
        <taxon>Desulfuromonadales</taxon>
        <taxon>Syntrophotaleaceae</taxon>
        <taxon>Syntrophotalea</taxon>
    </lineage>
</organism>
<keyword evidence="3 7" id="KW-0812">Transmembrane</keyword>
<name>A0A1L3GJL3_SYNAC</name>
<feature type="transmembrane region" description="Helical" evidence="7">
    <location>
        <begin position="56"/>
        <end position="83"/>
    </location>
</feature>
<evidence type="ECO:0000256" key="1">
    <source>
        <dbReference type="ARBA" id="ARBA00004141"/>
    </source>
</evidence>
<dbReference type="OrthoDB" id="9803065at2"/>
<dbReference type="Pfam" id="PF02683">
    <property type="entry name" value="DsbD_TM"/>
    <property type="match status" value="1"/>
</dbReference>
<dbReference type="EMBL" id="CP015518">
    <property type="protein sequence ID" value="APG26080.1"/>
    <property type="molecule type" value="Genomic_DNA"/>
</dbReference>
<dbReference type="PANTHER" id="PTHR31272:SF4">
    <property type="entry name" value="CYTOCHROME C-TYPE BIOGENESIS PROTEIN HI_1454-RELATED"/>
    <property type="match status" value="1"/>
</dbReference>
<feature type="transmembrane region" description="Helical" evidence="7">
    <location>
        <begin position="6"/>
        <end position="35"/>
    </location>
</feature>
<evidence type="ECO:0000256" key="7">
    <source>
        <dbReference type="SAM" id="Phobius"/>
    </source>
</evidence>
<feature type="domain" description="Cytochrome C biogenesis protein transmembrane" evidence="8">
    <location>
        <begin position="9"/>
        <end position="220"/>
    </location>
</feature>